<dbReference type="PANTHER" id="PTHR45138:SF9">
    <property type="entry name" value="DIGUANYLATE CYCLASE DGCM-RELATED"/>
    <property type="match status" value="1"/>
</dbReference>
<dbReference type="InterPro" id="IPR029787">
    <property type="entry name" value="Nucleotide_cyclase"/>
</dbReference>
<dbReference type="RefSeq" id="WP_329776830.1">
    <property type="nucleotide sequence ID" value="NZ_JAYDYW010000017.1"/>
</dbReference>
<organism evidence="4 5">
    <name type="scientific">Agarivorans aestuarii</name>
    <dbReference type="NCBI Taxonomy" id="1563703"/>
    <lineage>
        <taxon>Bacteria</taxon>
        <taxon>Pseudomonadati</taxon>
        <taxon>Pseudomonadota</taxon>
        <taxon>Gammaproteobacteria</taxon>
        <taxon>Alteromonadales</taxon>
        <taxon>Alteromonadaceae</taxon>
        <taxon>Agarivorans</taxon>
    </lineage>
</organism>
<dbReference type="PROSITE" id="PS50887">
    <property type="entry name" value="GGDEF"/>
    <property type="match status" value="1"/>
</dbReference>
<dbReference type="SUPFAM" id="SSF55073">
    <property type="entry name" value="Nucleotide cyclase"/>
    <property type="match status" value="1"/>
</dbReference>
<dbReference type="InterPro" id="IPR050469">
    <property type="entry name" value="Diguanylate_Cyclase"/>
</dbReference>
<dbReference type="Proteomes" id="UP001310248">
    <property type="component" value="Unassembled WGS sequence"/>
</dbReference>
<evidence type="ECO:0000259" key="3">
    <source>
        <dbReference type="PROSITE" id="PS50887"/>
    </source>
</evidence>
<proteinExistence type="predicted"/>
<dbReference type="GO" id="GO:0052621">
    <property type="term" value="F:diguanylate cyclase activity"/>
    <property type="evidence" value="ECO:0007669"/>
    <property type="project" value="UniProtKB-EC"/>
</dbReference>
<gene>
    <name evidence="4" type="ORF">SNR37_001426</name>
</gene>
<reference evidence="4 5" key="2">
    <citation type="submission" date="2023-12" db="EMBL/GenBank/DDBJ databases">
        <authorList>
            <consortium name="Cladostephus spongiosus"/>
            <person name="Lorente B."/>
            <person name="Cabral C."/>
            <person name="Frias J."/>
            <person name="Faria J."/>
            <person name="Toubarro D."/>
        </authorList>
    </citation>
    <scope>NUCLEOTIDE SEQUENCE [LARGE SCALE GENOMIC DNA]</scope>
    <source>
        <strain evidence="4 5">ZMCS4</strain>
    </source>
</reference>
<dbReference type="NCBIfam" id="TIGR00254">
    <property type="entry name" value="GGDEF"/>
    <property type="match status" value="1"/>
</dbReference>
<comment type="caution">
    <text evidence="4">The sequence shown here is derived from an EMBL/GenBank/DDBJ whole genome shotgun (WGS) entry which is preliminary data.</text>
</comment>
<sequence length="433" mass="49743">MKHNSLPWAWLRNFLLILTVLVLVAAQWIPAKRLQIFPSENMLVDLYSDKGQGGNSSVYWLTSNQKFVCNVESSHLSAKYCGITIKFHKPSDAGTSDKYSSLENIDLSSYKRLVVDAEFEGPSRELRFFMRSTEATTGNDLSDAKFMFTYFEKHELAEQEAKAQFNQFSIPAWWLNSYYQSRDDFTLDFSKIKEIAFDIPSTSPDGEYTITLNKVEAEGKWVSNETLYATIIAVWLSYFAAELLRYVLHQKRSLTQSIHTLEQDVDELKHSASNDQLTGVLNRRGLLEALEKKPIASNNYYLFVFDIDHFKHINDSYGHNNGDAVLRFFSRQLSSVIRSQDLFARWGGEEFILLSEQQHEVDAYNFAERLRKLIHQQDFLLSFEGNQQHIKLSMSIGLTLVDKDEAFNTAFNRADSALYQAKGSGRNRTQLAS</sequence>
<dbReference type="SMART" id="SM00267">
    <property type="entry name" value="GGDEF"/>
    <property type="match status" value="1"/>
</dbReference>
<keyword evidence="4" id="KW-0548">Nucleotidyltransferase</keyword>
<dbReference type="InterPro" id="IPR000160">
    <property type="entry name" value="GGDEF_dom"/>
</dbReference>
<evidence type="ECO:0000313" key="5">
    <source>
        <dbReference type="Proteomes" id="UP001310248"/>
    </source>
</evidence>
<dbReference type="InterPro" id="IPR043128">
    <property type="entry name" value="Rev_trsase/Diguanyl_cyclase"/>
</dbReference>
<feature type="domain" description="GGDEF" evidence="3">
    <location>
        <begin position="298"/>
        <end position="433"/>
    </location>
</feature>
<evidence type="ECO:0000256" key="1">
    <source>
        <dbReference type="ARBA" id="ARBA00012528"/>
    </source>
</evidence>
<dbReference type="CDD" id="cd01949">
    <property type="entry name" value="GGDEF"/>
    <property type="match status" value="1"/>
</dbReference>
<dbReference type="Gene3D" id="3.30.70.270">
    <property type="match status" value="1"/>
</dbReference>
<reference evidence="5" key="1">
    <citation type="submission" date="2023-07" db="EMBL/GenBank/DDBJ databases">
        <title>Draft genome sequence of Agarivorans aestuarii strain ZMCS4, a CAZymes producing bacteria isolated from the marine brown algae Clodostephus spongiosus.</title>
        <authorList>
            <person name="Lorente B."/>
            <person name="Cabral C."/>
            <person name="Frias J."/>
            <person name="Faria J."/>
            <person name="Toubarro D."/>
        </authorList>
    </citation>
    <scope>NUCLEOTIDE SEQUENCE [LARGE SCALE GENOMIC DNA]</scope>
    <source>
        <strain evidence="5">ZMCS4</strain>
    </source>
</reference>
<name>A0ABU7GAH8_9ALTE</name>
<comment type="catalytic activity">
    <reaction evidence="2">
        <text>2 GTP = 3',3'-c-di-GMP + 2 diphosphate</text>
        <dbReference type="Rhea" id="RHEA:24898"/>
        <dbReference type="ChEBI" id="CHEBI:33019"/>
        <dbReference type="ChEBI" id="CHEBI:37565"/>
        <dbReference type="ChEBI" id="CHEBI:58805"/>
        <dbReference type="EC" id="2.7.7.65"/>
    </reaction>
</comment>
<dbReference type="EMBL" id="JAYDYW010000017">
    <property type="protein sequence ID" value="MEE1676099.1"/>
    <property type="molecule type" value="Genomic_DNA"/>
</dbReference>
<evidence type="ECO:0000256" key="2">
    <source>
        <dbReference type="ARBA" id="ARBA00034247"/>
    </source>
</evidence>
<dbReference type="PANTHER" id="PTHR45138">
    <property type="entry name" value="REGULATORY COMPONENTS OF SENSORY TRANSDUCTION SYSTEM"/>
    <property type="match status" value="1"/>
</dbReference>
<evidence type="ECO:0000313" key="4">
    <source>
        <dbReference type="EMBL" id="MEE1676099.1"/>
    </source>
</evidence>
<keyword evidence="5" id="KW-1185">Reference proteome</keyword>
<dbReference type="Pfam" id="PF00990">
    <property type="entry name" value="GGDEF"/>
    <property type="match status" value="1"/>
</dbReference>
<accession>A0ABU7GAH8</accession>
<protein>
    <recommendedName>
        <fullName evidence="1">diguanylate cyclase</fullName>
        <ecNumber evidence="1">2.7.7.65</ecNumber>
    </recommendedName>
</protein>
<keyword evidence="4" id="KW-0808">Transferase</keyword>
<dbReference type="EC" id="2.7.7.65" evidence="1"/>